<dbReference type="AlphaFoldDB" id="A0A0P4R5E4"/>
<comment type="caution">
    <text evidence="6">The sequence shown here is derived from an EMBL/GenBank/DDBJ whole genome shotgun (WGS) entry which is preliminary data.</text>
</comment>
<keyword evidence="7" id="KW-1185">Reference proteome</keyword>
<dbReference type="RefSeq" id="WP_052718895.1">
    <property type="nucleotide sequence ID" value="NZ_BBNO01000003.1"/>
</dbReference>
<organism evidence="6 7">
    <name type="scientific">Streptomyces lydicamycinicus</name>
    <dbReference type="NCBI Taxonomy" id="1546107"/>
    <lineage>
        <taxon>Bacteria</taxon>
        <taxon>Bacillati</taxon>
        <taxon>Actinomycetota</taxon>
        <taxon>Actinomycetes</taxon>
        <taxon>Kitasatosporales</taxon>
        <taxon>Streptomycetaceae</taxon>
        <taxon>Streptomyces</taxon>
    </lineage>
</organism>
<dbReference type="InterPro" id="IPR000847">
    <property type="entry name" value="LysR_HTH_N"/>
</dbReference>
<keyword evidence="3" id="KW-0238">DNA-binding</keyword>
<dbReference type="Gene3D" id="3.40.190.10">
    <property type="entry name" value="Periplasmic binding protein-like II"/>
    <property type="match status" value="2"/>
</dbReference>
<dbReference type="InterPro" id="IPR005119">
    <property type="entry name" value="LysR_subst-bd"/>
</dbReference>
<accession>A0A0P4R5E4</accession>
<protein>
    <submittedName>
        <fullName evidence="6">Putative LysR family transcriptional regulator</fullName>
    </submittedName>
</protein>
<gene>
    <name evidence="6" type="ORF">TPA0598_03_04840</name>
</gene>
<dbReference type="PROSITE" id="PS50931">
    <property type="entry name" value="HTH_LYSR"/>
    <property type="match status" value="1"/>
</dbReference>
<reference evidence="7" key="1">
    <citation type="submission" date="2014-09" db="EMBL/GenBank/DDBJ databases">
        <title>Whole genome shotgun sequence of Streptomyces sp. NBRC 110027.</title>
        <authorList>
            <person name="Komaki H."/>
            <person name="Ichikawa N."/>
            <person name="Katano-Makiyama Y."/>
            <person name="Hosoyama A."/>
            <person name="Hashimoto M."/>
            <person name="Uohara A."/>
            <person name="Kitahashi Y."/>
            <person name="Ohji S."/>
            <person name="Kimura A."/>
            <person name="Yamazoe A."/>
            <person name="Igarashi Y."/>
            <person name="Fujita N."/>
        </authorList>
    </citation>
    <scope>NUCLEOTIDE SEQUENCE [LARGE SCALE GENOMIC DNA]</scope>
    <source>
        <strain evidence="7">NBRC 110027</strain>
    </source>
</reference>
<dbReference type="GO" id="GO:0003700">
    <property type="term" value="F:DNA-binding transcription factor activity"/>
    <property type="evidence" value="ECO:0007669"/>
    <property type="project" value="InterPro"/>
</dbReference>
<dbReference type="SUPFAM" id="SSF53850">
    <property type="entry name" value="Periplasmic binding protein-like II"/>
    <property type="match status" value="1"/>
</dbReference>
<evidence type="ECO:0000259" key="5">
    <source>
        <dbReference type="PROSITE" id="PS50931"/>
    </source>
</evidence>
<dbReference type="PANTHER" id="PTHR30126:SF39">
    <property type="entry name" value="HTH-TYPE TRANSCRIPTIONAL REGULATOR CYSL"/>
    <property type="match status" value="1"/>
</dbReference>
<dbReference type="PRINTS" id="PR00039">
    <property type="entry name" value="HTHLYSR"/>
</dbReference>
<dbReference type="Pfam" id="PF00126">
    <property type="entry name" value="HTH_1"/>
    <property type="match status" value="1"/>
</dbReference>
<dbReference type="GO" id="GO:0000976">
    <property type="term" value="F:transcription cis-regulatory region binding"/>
    <property type="evidence" value="ECO:0007669"/>
    <property type="project" value="TreeGrafter"/>
</dbReference>
<name>A0A0P4R5E4_9ACTN</name>
<evidence type="ECO:0000313" key="7">
    <source>
        <dbReference type="Proteomes" id="UP000048965"/>
    </source>
</evidence>
<keyword evidence="4" id="KW-0804">Transcription</keyword>
<evidence type="ECO:0000256" key="2">
    <source>
        <dbReference type="ARBA" id="ARBA00023015"/>
    </source>
</evidence>
<dbReference type="PANTHER" id="PTHR30126">
    <property type="entry name" value="HTH-TYPE TRANSCRIPTIONAL REGULATOR"/>
    <property type="match status" value="1"/>
</dbReference>
<keyword evidence="2" id="KW-0805">Transcription regulation</keyword>
<dbReference type="InterPro" id="IPR036388">
    <property type="entry name" value="WH-like_DNA-bd_sf"/>
</dbReference>
<dbReference type="OrthoDB" id="9789529at2"/>
<evidence type="ECO:0000256" key="3">
    <source>
        <dbReference type="ARBA" id="ARBA00023125"/>
    </source>
</evidence>
<reference evidence="6 7" key="2">
    <citation type="journal article" date="2015" name="Stand. Genomic Sci.">
        <title>Draft genome sequence of marine-derived Streptomyces sp. TP-A0598, a producer of anti-MRSA antibiotic lydicamycins.</title>
        <authorList>
            <person name="Komaki H."/>
            <person name="Ichikawa N."/>
            <person name="Hosoyama A."/>
            <person name="Fujita N."/>
            <person name="Igarashi Y."/>
        </authorList>
    </citation>
    <scope>NUCLEOTIDE SEQUENCE [LARGE SCALE GENOMIC DNA]</scope>
    <source>
        <strain evidence="6 7">NBRC 110027</strain>
    </source>
</reference>
<comment type="similarity">
    <text evidence="1">Belongs to the LysR transcriptional regulatory family.</text>
</comment>
<dbReference type="Proteomes" id="UP000048965">
    <property type="component" value="Unassembled WGS sequence"/>
</dbReference>
<evidence type="ECO:0000256" key="1">
    <source>
        <dbReference type="ARBA" id="ARBA00009437"/>
    </source>
</evidence>
<dbReference type="Pfam" id="PF03466">
    <property type="entry name" value="LysR_substrate"/>
    <property type="match status" value="1"/>
</dbReference>
<dbReference type="InterPro" id="IPR036390">
    <property type="entry name" value="WH_DNA-bd_sf"/>
</dbReference>
<dbReference type="SUPFAM" id="SSF46785">
    <property type="entry name" value="Winged helix' DNA-binding domain"/>
    <property type="match status" value="1"/>
</dbReference>
<dbReference type="EMBL" id="BBNO01000003">
    <property type="protein sequence ID" value="GAO08023.1"/>
    <property type="molecule type" value="Genomic_DNA"/>
</dbReference>
<dbReference type="FunFam" id="1.10.10.10:FF:000001">
    <property type="entry name" value="LysR family transcriptional regulator"/>
    <property type="match status" value="1"/>
</dbReference>
<evidence type="ECO:0000256" key="4">
    <source>
        <dbReference type="ARBA" id="ARBA00023163"/>
    </source>
</evidence>
<evidence type="ECO:0000313" key="6">
    <source>
        <dbReference type="EMBL" id="GAO08023.1"/>
    </source>
</evidence>
<feature type="domain" description="HTH lysR-type" evidence="5">
    <location>
        <begin position="1"/>
        <end position="61"/>
    </location>
</feature>
<dbReference type="Gene3D" id="1.10.10.10">
    <property type="entry name" value="Winged helix-like DNA-binding domain superfamily/Winged helix DNA-binding domain"/>
    <property type="match status" value="1"/>
</dbReference>
<proteinExistence type="inferred from homology"/>
<sequence length="296" mass="32137">MNTLCLRRLEIFVAVVECGGFSAAARKLYMSQPSVSNQVRRLEASLQTTLIDRSGARIRLTAKGETFMSYAQRLMPLAEEALTAVRMTVPSSEPRLRVATTNDAASFLVPAVLARLTARIPGQRWDIHTGGMEQVTQQLIDGVVGMALLDGEPNAPGLVIEPILSERLVLVVGSGHPLADRQATAEDLTTERLLLRESGSVTRHLQNAALRRWNIQPVDKGEAWGNEALKLAVSAGLGATLMSWHCVAQEVGDGRLALVDLIPPPPSHPIVMAHLLGRKFSGVEEAFAQLLFDLKE</sequence>